<keyword evidence="6" id="KW-1185">Reference proteome</keyword>
<feature type="repeat" description="TPR" evidence="3">
    <location>
        <begin position="588"/>
        <end position="621"/>
    </location>
</feature>
<proteinExistence type="predicted"/>
<sequence length="1098" mass="121389">MPRLTIGRYITSEDDCIIPAEFTISFNNVEKNRFEGVFSKYRVLYVDYDTNRLSVRLPDEQKFIPAAAAEIEKLMDYAHLLEEGDMEICEPSEISPEEFIEGINRFSAPSMRSYSKFHHPSDGFFSVESPDVPSEFGSLSFEGMDEDADFNEKIADLIEEEPVPGTLTEDLVQDSGELKIDAPPVQEEEVSFDDLDDMDLDLIPESHEEIVGFDETVSGEVPSPDESVSFDDLDDMDLDLLPDSEEAVPEAGENISSEAPVFDEPVSFDNLDDMDLDILSKPEEAVPESGETISSGVSPVEDSISFDDLDEMDLDLLPDSGEDIPEFEELTGVEPDLSPGDGEPDVSLSAGSFPEIEGFEGSIVLEEDDFPDIAAAEIPDSGSLTDIEDEEFPGELSSGFEVNDEFSDLEDLVEESAVDTLLVEAKELVSEGKYEDAMNLLGGSVLEKSGSADLWIMRGDICAMAEHLTDAIESYERALELDPDNMTAVLSLYRLYKESENYYDAAELLDSYIKKNPEDSHLWFEKGWLSEKSGDFGEALMDYDQAISLDAGCTRAVASKALLLMREKRPEEALECYDLLIEIKPGNAAVHHSRGLVLKVMGEYDEAIDSFKEAIRLDPSDSDTLLEVAILLLETGRFKDALGYYNRLIDSGFEGSEVFSGQGDAYLALGMSGEALSSYERAIDAGGNILGALKGRAEILAASGNPAEAVEAYNSVLEINPMDTDVLRKLAALYEDAGHPGQALTAYDRILIADPENSYAISGRIKCLVSLERYSEAIPLYDGLIVTSPGRSDLIAGKAFSLAKTGRKDDAVVLYVSALQLEPENVGYLLELVSILSDLGRYGESLSYYDRLISLVPGESGFVMSRALALYTLGRYEDSVADFEKVLRKKPDDTDALINMGTALFRLGDRRAAMVCYKRSIDFDPSLEEEWLMRGISASSFIEWEIDRIHRISESSIIYGSGDAKPKLRASKMEKEDFTQAGTGSVSSPVMESSEYDSVNIPDTRTPTKEQLDDPDYLYKKGVALARRGYYRASLKCFSRIETLTEDCSDAVFSKGIIYAKNGYFNEALDCFDRVLKMNPSHEKAQKAKRMAEIKRKI</sequence>
<evidence type="ECO:0000256" key="4">
    <source>
        <dbReference type="SAM" id="MobiDB-lite"/>
    </source>
</evidence>
<feature type="repeat" description="TPR" evidence="3">
    <location>
        <begin position="452"/>
        <end position="485"/>
    </location>
</feature>
<evidence type="ECO:0000313" key="6">
    <source>
        <dbReference type="Proteomes" id="UP000006565"/>
    </source>
</evidence>
<dbReference type="Proteomes" id="UP000006565">
    <property type="component" value="Chromosome"/>
</dbReference>
<dbReference type="eggNOG" id="arCOG03032">
    <property type="taxonomic scope" value="Archaea"/>
</dbReference>
<dbReference type="Pfam" id="PF13181">
    <property type="entry name" value="TPR_8"/>
    <property type="match status" value="2"/>
</dbReference>
<dbReference type="Pfam" id="PF13432">
    <property type="entry name" value="TPR_16"/>
    <property type="match status" value="2"/>
</dbReference>
<feature type="repeat" description="TPR" evidence="3">
    <location>
        <begin position="1049"/>
        <end position="1082"/>
    </location>
</feature>
<dbReference type="HOGENOM" id="CLU_283528_0_0_2"/>
<dbReference type="Pfam" id="PF14559">
    <property type="entry name" value="TPR_19"/>
    <property type="match status" value="2"/>
</dbReference>
<dbReference type="Pfam" id="PF00515">
    <property type="entry name" value="TPR_1"/>
    <property type="match status" value="1"/>
</dbReference>
<dbReference type="InterPro" id="IPR019734">
    <property type="entry name" value="TPR_rpt"/>
</dbReference>
<dbReference type="PROSITE" id="PS50005">
    <property type="entry name" value="TPR"/>
    <property type="match status" value="6"/>
</dbReference>
<feature type="repeat" description="TPR" evidence="3">
    <location>
        <begin position="724"/>
        <end position="757"/>
    </location>
</feature>
<dbReference type="eggNOG" id="arCOG03038">
    <property type="taxonomic scope" value="Archaea"/>
</dbReference>
<dbReference type="STRING" id="679926.Mpet_0327"/>
<dbReference type="SMART" id="SM00028">
    <property type="entry name" value="TPR"/>
    <property type="match status" value="13"/>
</dbReference>
<name>E1RFU9_METP4</name>
<dbReference type="KEGG" id="mpi:Mpet_0327"/>
<feature type="region of interest" description="Disordered" evidence="4">
    <location>
        <begin position="979"/>
        <end position="1012"/>
    </location>
</feature>
<dbReference type="PROSITE" id="PS50293">
    <property type="entry name" value="TPR_REGION"/>
    <property type="match status" value="2"/>
</dbReference>
<feature type="repeat" description="TPR" evidence="3">
    <location>
        <begin position="860"/>
        <end position="893"/>
    </location>
</feature>
<dbReference type="Gene3D" id="1.25.40.10">
    <property type="entry name" value="Tetratricopeptide repeat domain"/>
    <property type="match status" value="5"/>
</dbReference>
<keyword evidence="1" id="KW-0677">Repeat</keyword>
<evidence type="ECO:0000313" key="5">
    <source>
        <dbReference type="EMBL" id="ADN35101.1"/>
    </source>
</evidence>
<dbReference type="PANTHER" id="PTHR44943:SF8">
    <property type="entry name" value="TPR REPEAT-CONTAINING PROTEIN MJ0263"/>
    <property type="match status" value="1"/>
</dbReference>
<feature type="repeat" description="TPR" evidence="3">
    <location>
        <begin position="894"/>
        <end position="927"/>
    </location>
</feature>
<feature type="compositionally biased region" description="Polar residues" evidence="4">
    <location>
        <begin position="980"/>
        <end position="991"/>
    </location>
</feature>
<reference evidence="5 6" key="1">
    <citation type="journal article" date="2010" name="Stand. Genomic Sci.">
        <title>Complete genome sequence of Methanoplanus petrolearius type strain (SEBR 4847).</title>
        <authorList>
            <person name="Brambilla E."/>
            <person name="Djao O.D."/>
            <person name="Daligault H."/>
            <person name="Lapidus A."/>
            <person name="Lucas S."/>
            <person name="Hammon N."/>
            <person name="Nolan M."/>
            <person name="Tice H."/>
            <person name="Cheng J.F."/>
            <person name="Han C."/>
            <person name="Tapia R."/>
            <person name="Goodwin L."/>
            <person name="Pitluck S."/>
            <person name="Liolios K."/>
            <person name="Ivanova N."/>
            <person name="Mavromatis K."/>
            <person name="Mikhailova N."/>
            <person name="Pati A."/>
            <person name="Chen A."/>
            <person name="Palaniappan K."/>
            <person name="Land M."/>
            <person name="Hauser L."/>
            <person name="Chang Y.J."/>
            <person name="Jeffries C.D."/>
            <person name="Rohde M."/>
            <person name="Spring S."/>
            <person name="Sikorski J."/>
            <person name="Goker M."/>
            <person name="Woyke T."/>
            <person name="Bristow J."/>
            <person name="Eisen J.A."/>
            <person name="Markowitz V."/>
            <person name="Hugenholtz P."/>
            <person name="Kyrpides N.C."/>
            <person name="Klenk H.P."/>
        </authorList>
    </citation>
    <scope>NUCLEOTIDE SEQUENCE [LARGE SCALE GENOMIC DNA]</scope>
    <source>
        <strain evidence="6">DSM 11571 / OCM 486 / SEBR 4847</strain>
    </source>
</reference>
<dbReference type="EMBL" id="CP002117">
    <property type="protein sequence ID" value="ADN35101.1"/>
    <property type="molecule type" value="Genomic_DNA"/>
</dbReference>
<dbReference type="AlphaFoldDB" id="E1RFU9"/>
<evidence type="ECO:0000256" key="1">
    <source>
        <dbReference type="ARBA" id="ARBA00022737"/>
    </source>
</evidence>
<organism evidence="5 6">
    <name type="scientific">Methanolacinia petrolearia (strain DSM 11571 / OCM 486 / SEBR 4847)</name>
    <name type="common">Methanoplanus petrolearius</name>
    <dbReference type="NCBI Taxonomy" id="679926"/>
    <lineage>
        <taxon>Archaea</taxon>
        <taxon>Methanobacteriati</taxon>
        <taxon>Methanobacteriota</taxon>
        <taxon>Stenosarchaea group</taxon>
        <taxon>Methanomicrobia</taxon>
        <taxon>Methanomicrobiales</taxon>
        <taxon>Methanomicrobiaceae</taxon>
        <taxon>Methanolacinia</taxon>
    </lineage>
</organism>
<dbReference type="SUPFAM" id="SSF48452">
    <property type="entry name" value="TPR-like"/>
    <property type="match status" value="2"/>
</dbReference>
<gene>
    <name evidence="5" type="ordered locus">Mpet_0327</name>
</gene>
<keyword evidence="2 3" id="KW-0802">TPR repeat</keyword>
<evidence type="ECO:0000256" key="3">
    <source>
        <dbReference type="PROSITE-ProRule" id="PRU00339"/>
    </source>
</evidence>
<protein>
    <submittedName>
        <fullName evidence="5">Tetratricopeptide TPR_2 repeat protein</fullName>
    </submittedName>
</protein>
<dbReference type="InterPro" id="IPR011990">
    <property type="entry name" value="TPR-like_helical_dom_sf"/>
</dbReference>
<evidence type="ECO:0000256" key="2">
    <source>
        <dbReference type="ARBA" id="ARBA00022803"/>
    </source>
</evidence>
<dbReference type="InterPro" id="IPR051685">
    <property type="entry name" value="Ycf3/AcsC/BcsC/TPR_MFPF"/>
</dbReference>
<dbReference type="PANTHER" id="PTHR44943">
    <property type="entry name" value="CELLULOSE SYNTHASE OPERON PROTEIN C"/>
    <property type="match status" value="1"/>
</dbReference>
<accession>E1RFU9</accession>